<feature type="compositionally biased region" description="Basic and acidic residues" evidence="1">
    <location>
        <begin position="118"/>
        <end position="150"/>
    </location>
</feature>
<feature type="region of interest" description="Disordered" evidence="1">
    <location>
        <begin position="57"/>
        <end position="171"/>
    </location>
</feature>
<dbReference type="EMBL" id="KV417888">
    <property type="protein sequence ID" value="KZP04782.1"/>
    <property type="molecule type" value="Genomic_DNA"/>
</dbReference>
<evidence type="ECO:0000313" key="2">
    <source>
        <dbReference type="EMBL" id="KZP04782.1"/>
    </source>
</evidence>
<reference evidence="2" key="1">
    <citation type="journal article" date="2016" name="Mol. Biol. Evol.">
        <title>Comparative Genomics of Early-Diverging Mushroom-Forming Fungi Provides Insights into the Origins of Lignocellulose Decay Capabilities.</title>
        <authorList>
            <person name="Nagy L.G."/>
            <person name="Riley R."/>
            <person name="Tritt A."/>
            <person name="Adam C."/>
            <person name="Daum C."/>
            <person name="Floudas D."/>
            <person name="Sun H."/>
            <person name="Yadav J.S."/>
            <person name="Pangilinan J."/>
            <person name="Larsson K.H."/>
            <person name="Matsuura K."/>
            <person name="Barry K."/>
            <person name="Labutti K."/>
            <person name="Kuo R."/>
            <person name="Ohm R.A."/>
            <person name="Bhattacharya S.S."/>
            <person name="Shirouzu T."/>
            <person name="Yoshinaga Y."/>
            <person name="Martin F.M."/>
            <person name="Grigoriev I.V."/>
            <person name="Hibbett D.S."/>
        </authorList>
    </citation>
    <scope>NUCLEOTIDE SEQUENCE [LARGE SCALE GENOMIC DNA]</scope>
    <source>
        <strain evidence="2">CBS 109695</strain>
    </source>
</reference>
<sequence length="171" mass="17963">MLELGVLEERMHGAERAPGQETGKVRSQRLALSLLGQVEVGVLLQRQRAMVLAVSSKNEQVELVGAKNESDGASSGRLKLSGPTHDNSNDAKVTLESAKSKSKSDGASSTEEDGASSAKEDGLSSAKEDGVSGPKEDSPKEDGAEEDSTKRMGHSKKNGPTKENSNDAKVM</sequence>
<dbReference type="AlphaFoldDB" id="A0A167V9P8"/>
<accession>A0A167V9P8</accession>
<feature type="region of interest" description="Disordered" evidence="1">
    <location>
        <begin position="1"/>
        <end position="26"/>
    </location>
</feature>
<evidence type="ECO:0000256" key="1">
    <source>
        <dbReference type="SAM" id="MobiDB-lite"/>
    </source>
</evidence>
<organism evidence="2">
    <name type="scientific">Athelia psychrophila</name>
    <dbReference type="NCBI Taxonomy" id="1759441"/>
    <lineage>
        <taxon>Eukaryota</taxon>
        <taxon>Fungi</taxon>
        <taxon>Dikarya</taxon>
        <taxon>Basidiomycota</taxon>
        <taxon>Agaricomycotina</taxon>
        <taxon>Agaricomycetes</taxon>
        <taxon>Agaricomycetidae</taxon>
        <taxon>Atheliales</taxon>
        <taxon>Atheliaceae</taxon>
        <taxon>Athelia</taxon>
    </lineage>
</organism>
<protein>
    <submittedName>
        <fullName evidence="2">Uncharacterized protein</fullName>
    </submittedName>
</protein>
<gene>
    <name evidence="2" type="ORF">FIBSPDRAFT_967829</name>
</gene>
<name>A0A167V9P8_9AGAM</name>
<proteinExistence type="predicted"/>